<proteinExistence type="predicted"/>
<evidence type="ECO:0000256" key="4">
    <source>
        <dbReference type="SAM" id="MobiDB-lite"/>
    </source>
</evidence>
<feature type="compositionally biased region" description="Polar residues" evidence="4">
    <location>
        <begin position="174"/>
        <end position="183"/>
    </location>
</feature>
<sequence length="912" mass="101583">MMEAEPREAPLADMDTLEPFDHASDGGGVDDDDFGPLEMFDSNALQSTYSSQLDSGPGPAPEAVMSEEPPSSVSTKKSKRKKDKKKKDRHARSSSGAAEAKSKKHSNSSQANEPEPIDGIYPSFPENDENTPMISASPGDQTVESASRSKKKRKLSDTAESKRRKKRRSEDDTQAQAEETTNGDAEPPTFLHKGQLQPDFDESMAPEDEQAALDRQLSPSAGRSRRNRKSRSAQPEGAVDEMEVDPAPAAEPVQQLAEQGQTADDRDMEDLAREAWNEHVGARNEEPAEPALQEAVDETMAEQSQYPEPEVPDESQDMLKNEPAATPAKRSTRKKAKPTYYEQSPQQDEDDDAVNQELPSPSAMEAQPKKRRKPAARKQKAPKLSQSMQGGSDNEAAENDNGRPGRRNRMAGYTQGRFTDEELARIASAIEGFRSENDLTQYQVNDMIQAPGGTTAGDAHAQLWVRVFAECPDRHRQKVINVCRKRFHNFVARGTWTPEQDAELSELTRIHGTKWSYIAGIINRHPEDVRDRYRNYIVCGDNQRKDAWDEEEESRLTKLVIEAMSYLEEIRQSEPNNPNLQRADEELIDWQHISGKMDRTRSRLQCITKWKALQFKTHGKDKLESQKPNSKVSFRLEKARRHLKEMEEADRFRLVLAVHSTVNEAENKIPWAKLVDKAFRTKWHRSTQMLLWKRLRETVQGWETKPIKETAQLLIEYYNQNGSLPEVDGDNYDDDSERKHLQAGVVGGDITASQMAPTQTGLSAEYVLQSDLDEEAAEAAEAAATGHNGNGEAGVVGVADMGEANGPVEDELKIDPALSAALAQTTPPPALQSPSRALASFKRQGKRDAGLLDDPIEDDEGRDGMDDASQPQEEEEQAPWGQTAAHAQRMADDAASDSVMDDMEDLPARVMA</sequence>
<dbReference type="Gene3D" id="1.10.10.60">
    <property type="entry name" value="Homeodomain-like"/>
    <property type="match status" value="2"/>
</dbReference>
<evidence type="ECO:0000256" key="3">
    <source>
        <dbReference type="ARBA" id="ARBA00023242"/>
    </source>
</evidence>
<feature type="compositionally biased region" description="Basic residues" evidence="4">
    <location>
        <begin position="369"/>
        <end position="381"/>
    </location>
</feature>
<organism evidence="7 8">
    <name type="scientific">Stachybotrys elegans</name>
    <dbReference type="NCBI Taxonomy" id="80388"/>
    <lineage>
        <taxon>Eukaryota</taxon>
        <taxon>Fungi</taxon>
        <taxon>Dikarya</taxon>
        <taxon>Ascomycota</taxon>
        <taxon>Pezizomycotina</taxon>
        <taxon>Sordariomycetes</taxon>
        <taxon>Hypocreomycetidae</taxon>
        <taxon>Hypocreales</taxon>
        <taxon>Stachybotryaceae</taxon>
        <taxon>Stachybotrys</taxon>
    </lineage>
</organism>
<evidence type="ECO:0000259" key="6">
    <source>
        <dbReference type="PROSITE" id="PS51294"/>
    </source>
</evidence>
<dbReference type="Pfam" id="PF13921">
    <property type="entry name" value="Myb_DNA-bind_6"/>
    <property type="match status" value="1"/>
</dbReference>
<dbReference type="SMART" id="SM00717">
    <property type="entry name" value="SANT"/>
    <property type="match status" value="2"/>
</dbReference>
<name>A0A8K0WSU3_9HYPO</name>
<feature type="region of interest" description="Disordered" evidence="4">
    <location>
        <begin position="825"/>
        <end position="912"/>
    </location>
</feature>
<dbReference type="PROSITE" id="PS51294">
    <property type="entry name" value="HTH_MYB"/>
    <property type="match status" value="1"/>
</dbReference>
<dbReference type="InterPro" id="IPR009057">
    <property type="entry name" value="Homeodomain-like_sf"/>
</dbReference>
<evidence type="ECO:0008006" key="9">
    <source>
        <dbReference type="Google" id="ProtNLM"/>
    </source>
</evidence>
<dbReference type="GO" id="GO:0003700">
    <property type="term" value="F:DNA-binding transcription factor activity"/>
    <property type="evidence" value="ECO:0007669"/>
    <property type="project" value="TreeGrafter"/>
</dbReference>
<reference evidence="7" key="1">
    <citation type="journal article" date="2021" name="Nat. Commun.">
        <title>Genetic determinants of endophytism in the Arabidopsis root mycobiome.</title>
        <authorList>
            <person name="Mesny F."/>
            <person name="Miyauchi S."/>
            <person name="Thiergart T."/>
            <person name="Pickel B."/>
            <person name="Atanasova L."/>
            <person name="Karlsson M."/>
            <person name="Huettel B."/>
            <person name="Barry K.W."/>
            <person name="Haridas S."/>
            <person name="Chen C."/>
            <person name="Bauer D."/>
            <person name="Andreopoulos W."/>
            <person name="Pangilinan J."/>
            <person name="LaButti K."/>
            <person name="Riley R."/>
            <person name="Lipzen A."/>
            <person name="Clum A."/>
            <person name="Drula E."/>
            <person name="Henrissat B."/>
            <person name="Kohler A."/>
            <person name="Grigoriev I.V."/>
            <person name="Martin F.M."/>
            <person name="Hacquard S."/>
        </authorList>
    </citation>
    <scope>NUCLEOTIDE SEQUENCE</scope>
    <source>
        <strain evidence="7">MPI-CAGE-CH-0235</strain>
    </source>
</reference>
<feature type="compositionally biased region" description="Polar residues" evidence="4">
    <location>
        <begin position="130"/>
        <end position="144"/>
    </location>
</feature>
<feature type="compositionally biased region" description="Basic and acidic residues" evidence="4">
    <location>
        <begin position="1"/>
        <end position="10"/>
    </location>
</feature>
<dbReference type="OrthoDB" id="39591at2759"/>
<dbReference type="Proteomes" id="UP000813444">
    <property type="component" value="Unassembled WGS sequence"/>
</dbReference>
<dbReference type="PANTHER" id="PTHR46380:SF2">
    <property type="entry name" value="CYCLIN-D-BINDING MYB-LIKE TRANSCRIPTION FACTOR 1"/>
    <property type="match status" value="1"/>
</dbReference>
<dbReference type="SUPFAM" id="SSF46689">
    <property type="entry name" value="Homeodomain-like"/>
    <property type="match status" value="1"/>
</dbReference>
<feature type="region of interest" description="Disordered" evidence="4">
    <location>
        <begin position="1"/>
        <end position="414"/>
    </location>
</feature>
<feature type="compositionally biased region" description="Basic residues" evidence="4">
    <location>
        <begin position="76"/>
        <end position="92"/>
    </location>
</feature>
<dbReference type="GO" id="GO:0000976">
    <property type="term" value="F:transcription cis-regulatory region binding"/>
    <property type="evidence" value="ECO:0007669"/>
    <property type="project" value="TreeGrafter"/>
</dbReference>
<evidence type="ECO:0000259" key="5">
    <source>
        <dbReference type="PROSITE" id="PS50090"/>
    </source>
</evidence>
<keyword evidence="2" id="KW-0238">DNA-binding</keyword>
<dbReference type="InterPro" id="IPR051651">
    <property type="entry name" value="DMTF1_DNA-bind_reg"/>
</dbReference>
<gene>
    <name evidence="7" type="ORF">B0I35DRAFT_476660</name>
</gene>
<accession>A0A8K0WSU3</accession>
<dbReference type="AlphaFoldDB" id="A0A8K0WSU3"/>
<evidence type="ECO:0000313" key="8">
    <source>
        <dbReference type="Proteomes" id="UP000813444"/>
    </source>
</evidence>
<evidence type="ECO:0000313" key="7">
    <source>
        <dbReference type="EMBL" id="KAH7322741.1"/>
    </source>
</evidence>
<dbReference type="EMBL" id="JAGPNK010000004">
    <property type="protein sequence ID" value="KAH7322741.1"/>
    <property type="molecule type" value="Genomic_DNA"/>
</dbReference>
<keyword evidence="3" id="KW-0539">Nucleus</keyword>
<keyword evidence="8" id="KW-1185">Reference proteome</keyword>
<dbReference type="PROSITE" id="PS50090">
    <property type="entry name" value="MYB_LIKE"/>
    <property type="match status" value="2"/>
</dbReference>
<feature type="compositionally biased region" description="Acidic residues" evidence="4">
    <location>
        <begin position="199"/>
        <end position="211"/>
    </location>
</feature>
<dbReference type="GO" id="GO:0005634">
    <property type="term" value="C:nucleus"/>
    <property type="evidence" value="ECO:0007669"/>
    <property type="project" value="UniProtKB-SubCell"/>
</dbReference>
<comment type="caution">
    <text evidence="7">The sequence shown here is derived from an EMBL/GenBank/DDBJ whole genome shotgun (WGS) entry which is preliminary data.</text>
</comment>
<feature type="domain" description="Myb-like" evidence="5">
    <location>
        <begin position="540"/>
        <end position="614"/>
    </location>
</feature>
<feature type="compositionally biased region" description="Basic and acidic residues" evidence="4">
    <location>
        <begin position="263"/>
        <end position="286"/>
    </location>
</feature>
<dbReference type="InterPro" id="IPR017930">
    <property type="entry name" value="Myb_dom"/>
</dbReference>
<dbReference type="InterPro" id="IPR001005">
    <property type="entry name" value="SANT/Myb"/>
</dbReference>
<feature type="domain" description="Myb-like" evidence="5">
    <location>
        <begin position="488"/>
        <end position="537"/>
    </location>
</feature>
<dbReference type="CDD" id="cd00167">
    <property type="entry name" value="SANT"/>
    <property type="match status" value="1"/>
</dbReference>
<dbReference type="PANTHER" id="PTHR46380">
    <property type="entry name" value="CYCLIN-D-BINDING MYB-LIKE TRANSCRIPTION FACTOR 1"/>
    <property type="match status" value="1"/>
</dbReference>
<comment type="subcellular location">
    <subcellularLocation>
        <location evidence="1">Nucleus</location>
    </subcellularLocation>
</comment>
<feature type="domain" description="HTH myb-type" evidence="6">
    <location>
        <begin position="488"/>
        <end position="541"/>
    </location>
</feature>
<evidence type="ECO:0000256" key="1">
    <source>
        <dbReference type="ARBA" id="ARBA00004123"/>
    </source>
</evidence>
<evidence type="ECO:0000256" key="2">
    <source>
        <dbReference type="ARBA" id="ARBA00023125"/>
    </source>
</evidence>
<protein>
    <recommendedName>
        <fullName evidence="9">Myb-like domain-containing protein</fullName>
    </recommendedName>
</protein>
<feature type="compositionally biased region" description="Polar residues" evidence="4">
    <location>
        <begin position="43"/>
        <end position="54"/>
    </location>
</feature>